<name>A0A2V3IGX1_9FLOR</name>
<sequence length="178" mass="19913">MRDSPHASLISKIQLSPLHIGICTDIDGITRSELRISLHALGCEQYPAAVLRASARITPVDSSSYSYRQMLSQLPNGEWRVRVNAFELRNLRGVDISESSDPFVPATVIVITKKTGCQKQTLSCMVNQLLFFSSVRTGLEFEDEKIVIDVMDWSRTGTPKQIAVYTVDAKRMLEFPGH</sequence>
<dbReference type="Pfam" id="PF00168">
    <property type="entry name" value="C2"/>
    <property type="match status" value="1"/>
</dbReference>
<dbReference type="SUPFAM" id="SSF49562">
    <property type="entry name" value="C2 domain (Calcium/lipid-binding domain, CaLB)"/>
    <property type="match status" value="1"/>
</dbReference>
<dbReference type="InterPro" id="IPR000008">
    <property type="entry name" value="C2_dom"/>
</dbReference>
<proteinExistence type="predicted"/>
<dbReference type="PROSITE" id="PS50004">
    <property type="entry name" value="C2"/>
    <property type="match status" value="1"/>
</dbReference>
<dbReference type="InterPro" id="IPR035892">
    <property type="entry name" value="C2_domain_sf"/>
</dbReference>
<gene>
    <name evidence="2" type="ORF">BWQ96_08966</name>
</gene>
<evidence type="ECO:0000313" key="2">
    <source>
        <dbReference type="EMBL" id="PXF41319.1"/>
    </source>
</evidence>
<dbReference type="OrthoDB" id="270970at2759"/>
<dbReference type="EMBL" id="NBIV01000222">
    <property type="protein sequence ID" value="PXF41319.1"/>
    <property type="molecule type" value="Genomic_DNA"/>
</dbReference>
<reference evidence="2 3" key="1">
    <citation type="journal article" date="2018" name="Mol. Biol. Evol.">
        <title>Analysis of the draft genome of the red seaweed Gracilariopsis chorda provides insights into genome size evolution in Rhodophyta.</title>
        <authorList>
            <person name="Lee J."/>
            <person name="Yang E.C."/>
            <person name="Graf L."/>
            <person name="Yang J.H."/>
            <person name="Qiu H."/>
            <person name="Zel Zion U."/>
            <person name="Chan C.X."/>
            <person name="Stephens T.G."/>
            <person name="Weber A.P.M."/>
            <person name="Boo G.H."/>
            <person name="Boo S.M."/>
            <person name="Kim K.M."/>
            <person name="Shin Y."/>
            <person name="Jung M."/>
            <person name="Lee S.J."/>
            <person name="Yim H.S."/>
            <person name="Lee J.H."/>
            <person name="Bhattacharya D."/>
            <person name="Yoon H.S."/>
        </authorList>
    </citation>
    <scope>NUCLEOTIDE SEQUENCE [LARGE SCALE GENOMIC DNA]</scope>
    <source>
        <strain evidence="2 3">SKKU-2015</strain>
        <tissue evidence="2">Whole body</tissue>
    </source>
</reference>
<organism evidence="2 3">
    <name type="scientific">Gracilariopsis chorda</name>
    <dbReference type="NCBI Taxonomy" id="448386"/>
    <lineage>
        <taxon>Eukaryota</taxon>
        <taxon>Rhodophyta</taxon>
        <taxon>Florideophyceae</taxon>
        <taxon>Rhodymeniophycidae</taxon>
        <taxon>Gracilariales</taxon>
        <taxon>Gracilariaceae</taxon>
        <taxon>Gracilariopsis</taxon>
    </lineage>
</organism>
<accession>A0A2V3IGX1</accession>
<protein>
    <submittedName>
        <fullName evidence="2">Dysferlin</fullName>
    </submittedName>
</protein>
<dbReference type="Gene3D" id="2.60.40.150">
    <property type="entry name" value="C2 domain"/>
    <property type="match status" value="1"/>
</dbReference>
<dbReference type="Proteomes" id="UP000247409">
    <property type="component" value="Unassembled WGS sequence"/>
</dbReference>
<evidence type="ECO:0000259" key="1">
    <source>
        <dbReference type="PROSITE" id="PS50004"/>
    </source>
</evidence>
<keyword evidence="3" id="KW-1185">Reference proteome</keyword>
<feature type="domain" description="C2" evidence="1">
    <location>
        <begin position="62"/>
        <end position="178"/>
    </location>
</feature>
<comment type="caution">
    <text evidence="2">The sequence shown here is derived from an EMBL/GenBank/DDBJ whole genome shotgun (WGS) entry which is preliminary data.</text>
</comment>
<evidence type="ECO:0000313" key="3">
    <source>
        <dbReference type="Proteomes" id="UP000247409"/>
    </source>
</evidence>
<dbReference type="AlphaFoldDB" id="A0A2V3IGX1"/>